<dbReference type="EC" id="2.4.2.53" evidence="10"/>
<organism evidence="10 11">
    <name type="scientific">Roseimaritima ulvae</name>
    <dbReference type="NCBI Taxonomy" id="980254"/>
    <lineage>
        <taxon>Bacteria</taxon>
        <taxon>Pseudomonadati</taxon>
        <taxon>Planctomycetota</taxon>
        <taxon>Planctomycetia</taxon>
        <taxon>Pirellulales</taxon>
        <taxon>Pirellulaceae</taxon>
        <taxon>Roseimaritima</taxon>
    </lineage>
</organism>
<dbReference type="InterPro" id="IPR050256">
    <property type="entry name" value="Glycosyltransferase_2"/>
</dbReference>
<keyword evidence="2 10" id="KW-0328">Glycosyltransferase</keyword>
<sequence length="300" mass="33572">MTEVLGKIGRTPDIVLIDDGSTDQSWATIERLAAEYATVRGIRFRRNFGKAAALAAGFEAARGDIVVTMDADLQDDPQEIPRFLEAIDSGFDVVSGWKKVRHDPWHKVGPSRVFNWLVGRLTGVRIHDHNCGFKAYRREIFDQVKLYGEMHRFVPVLADARGWKVSEIEVLHHPRRHGKSKYGVGRIVKGFLDLLTIYFLTRFAQRPLHMIGSAGLLCFLLGGAGLAFLSAWWCVSRMVEAIEVIHLHEKAVFYFCILAILLGAQLLVAGLLAEMMTAMMRPNVPPFSIAKHTDGFDDAA</sequence>
<keyword evidence="1" id="KW-1003">Cell membrane</keyword>
<protein>
    <submittedName>
        <fullName evidence="10">Undecaprenyl-phosphate 4-deoxy-4-formamido-L-arabinose transferase</fullName>
        <ecNumber evidence="10">2.4.2.53</ecNumber>
    </submittedName>
</protein>
<evidence type="ECO:0000256" key="3">
    <source>
        <dbReference type="ARBA" id="ARBA00022679"/>
    </source>
</evidence>
<dbReference type="GO" id="GO:0099621">
    <property type="term" value="F:undecaprenyl-phosphate 4-deoxy-4-formamido-L-arabinose transferase activity"/>
    <property type="evidence" value="ECO:0007669"/>
    <property type="project" value="UniProtKB-EC"/>
</dbReference>
<evidence type="ECO:0000256" key="1">
    <source>
        <dbReference type="ARBA" id="ARBA00022475"/>
    </source>
</evidence>
<proteinExistence type="predicted"/>
<feature type="transmembrane region" description="Helical" evidence="8">
    <location>
        <begin position="208"/>
        <end position="232"/>
    </location>
</feature>
<dbReference type="AlphaFoldDB" id="A0A5B9QY28"/>
<evidence type="ECO:0000256" key="7">
    <source>
        <dbReference type="ARBA" id="ARBA00023136"/>
    </source>
</evidence>
<evidence type="ECO:0000313" key="11">
    <source>
        <dbReference type="Proteomes" id="UP000325286"/>
    </source>
</evidence>
<evidence type="ECO:0000256" key="5">
    <source>
        <dbReference type="ARBA" id="ARBA00022985"/>
    </source>
</evidence>
<dbReference type="GO" id="GO:0005886">
    <property type="term" value="C:plasma membrane"/>
    <property type="evidence" value="ECO:0007669"/>
    <property type="project" value="TreeGrafter"/>
</dbReference>
<gene>
    <name evidence="10" type="primary">arnC_2</name>
    <name evidence="10" type="ORF">UC8_40350</name>
</gene>
<dbReference type="Pfam" id="PF00535">
    <property type="entry name" value="Glycos_transf_2"/>
    <property type="match status" value="1"/>
</dbReference>
<reference evidence="10 11" key="1">
    <citation type="submission" date="2019-08" db="EMBL/GenBank/DDBJ databases">
        <title>Deep-cultivation of Planctomycetes and their phenomic and genomic characterization uncovers novel biology.</title>
        <authorList>
            <person name="Wiegand S."/>
            <person name="Jogler M."/>
            <person name="Boedeker C."/>
            <person name="Pinto D."/>
            <person name="Vollmers J."/>
            <person name="Rivas-Marin E."/>
            <person name="Kohn T."/>
            <person name="Peeters S.H."/>
            <person name="Heuer A."/>
            <person name="Rast P."/>
            <person name="Oberbeckmann S."/>
            <person name="Bunk B."/>
            <person name="Jeske O."/>
            <person name="Meyerdierks A."/>
            <person name="Storesund J.E."/>
            <person name="Kallscheuer N."/>
            <person name="Luecker S."/>
            <person name="Lage O.M."/>
            <person name="Pohl T."/>
            <person name="Merkel B.J."/>
            <person name="Hornburger P."/>
            <person name="Mueller R.-W."/>
            <person name="Bruemmer F."/>
            <person name="Labrenz M."/>
            <person name="Spormann A.M."/>
            <person name="Op den Camp H."/>
            <person name="Overmann J."/>
            <person name="Amann R."/>
            <person name="Jetten M.S.M."/>
            <person name="Mascher T."/>
            <person name="Medema M.H."/>
            <person name="Devos D.P."/>
            <person name="Kaster A.-K."/>
            <person name="Ovreas L."/>
            <person name="Rohde M."/>
            <person name="Galperin M.Y."/>
            <person name="Jogler C."/>
        </authorList>
    </citation>
    <scope>NUCLEOTIDE SEQUENCE [LARGE SCALE GENOMIC DNA]</scope>
    <source>
        <strain evidence="10 11">UC8</strain>
    </source>
</reference>
<evidence type="ECO:0000256" key="8">
    <source>
        <dbReference type="SAM" id="Phobius"/>
    </source>
</evidence>
<evidence type="ECO:0000256" key="6">
    <source>
        <dbReference type="ARBA" id="ARBA00022989"/>
    </source>
</evidence>
<keyword evidence="6 8" id="KW-1133">Transmembrane helix</keyword>
<keyword evidence="5" id="KW-0448">Lipopolysaccharide biosynthesis</keyword>
<dbReference type="KEGG" id="rul:UC8_40350"/>
<keyword evidence="7 8" id="KW-0472">Membrane</keyword>
<dbReference type="CDD" id="cd04187">
    <property type="entry name" value="DPM1_like_bac"/>
    <property type="match status" value="1"/>
</dbReference>
<evidence type="ECO:0000259" key="9">
    <source>
        <dbReference type="Pfam" id="PF00535"/>
    </source>
</evidence>
<dbReference type="PANTHER" id="PTHR48090:SF3">
    <property type="entry name" value="UNDECAPRENYL-PHOSPHATE 4-DEOXY-4-FORMAMIDO-L-ARABINOSE TRANSFERASE"/>
    <property type="match status" value="1"/>
</dbReference>
<keyword evidence="3 10" id="KW-0808">Transferase</keyword>
<dbReference type="GO" id="GO:0009103">
    <property type="term" value="P:lipopolysaccharide biosynthetic process"/>
    <property type="evidence" value="ECO:0007669"/>
    <property type="project" value="UniProtKB-KW"/>
</dbReference>
<accession>A0A5B9QY28</accession>
<name>A0A5B9QY28_9BACT</name>
<dbReference type="InterPro" id="IPR029044">
    <property type="entry name" value="Nucleotide-diphossugar_trans"/>
</dbReference>
<evidence type="ECO:0000256" key="2">
    <source>
        <dbReference type="ARBA" id="ARBA00022676"/>
    </source>
</evidence>
<dbReference type="Gene3D" id="3.90.550.10">
    <property type="entry name" value="Spore Coat Polysaccharide Biosynthesis Protein SpsA, Chain A"/>
    <property type="match status" value="1"/>
</dbReference>
<keyword evidence="11" id="KW-1185">Reference proteome</keyword>
<feature type="transmembrane region" description="Helical" evidence="8">
    <location>
        <begin position="252"/>
        <end position="273"/>
    </location>
</feature>
<dbReference type="SUPFAM" id="SSF53448">
    <property type="entry name" value="Nucleotide-diphospho-sugar transferases"/>
    <property type="match status" value="1"/>
</dbReference>
<dbReference type="Proteomes" id="UP000325286">
    <property type="component" value="Chromosome"/>
</dbReference>
<evidence type="ECO:0000256" key="4">
    <source>
        <dbReference type="ARBA" id="ARBA00022692"/>
    </source>
</evidence>
<keyword evidence="4 8" id="KW-0812">Transmembrane</keyword>
<evidence type="ECO:0000313" key="10">
    <source>
        <dbReference type="EMBL" id="QEG42006.1"/>
    </source>
</evidence>
<dbReference type="InterPro" id="IPR001173">
    <property type="entry name" value="Glyco_trans_2-like"/>
</dbReference>
<feature type="domain" description="Glycosyltransferase 2-like" evidence="9">
    <location>
        <begin position="13"/>
        <end position="143"/>
    </location>
</feature>
<dbReference type="EMBL" id="CP042914">
    <property type="protein sequence ID" value="QEG42006.1"/>
    <property type="molecule type" value="Genomic_DNA"/>
</dbReference>
<dbReference type="PANTHER" id="PTHR48090">
    <property type="entry name" value="UNDECAPRENYL-PHOSPHATE 4-DEOXY-4-FORMAMIDO-L-ARABINOSE TRANSFERASE-RELATED"/>
    <property type="match status" value="1"/>
</dbReference>